<sequence>MGKIMPKSVQVKLTTRSVFLFMEGSPELGIGQRVAHEAMRHLCEQTSLPVVDGDGKVTGHIPGDVVFVGSVVVGENGLPYFQPARVRLAAVEAIMGKDGWERPSRKHWE</sequence>
<gene>
    <name evidence="1" type="ORF">A3A34_01580</name>
</gene>
<dbReference type="Proteomes" id="UP000178587">
    <property type="component" value="Unassembled WGS sequence"/>
</dbReference>
<proteinExistence type="predicted"/>
<accession>A0A1F6ERT9</accession>
<protein>
    <submittedName>
        <fullName evidence="1">Uncharacterized protein</fullName>
    </submittedName>
</protein>
<evidence type="ECO:0000313" key="2">
    <source>
        <dbReference type="Proteomes" id="UP000178587"/>
    </source>
</evidence>
<comment type="caution">
    <text evidence="1">The sequence shown here is derived from an EMBL/GenBank/DDBJ whole genome shotgun (WGS) entry which is preliminary data.</text>
</comment>
<organism evidence="1 2">
    <name type="scientific">Candidatus Kaiserbacteria bacterium RIFCSPLOWO2_01_FULL_50_24</name>
    <dbReference type="NCBI Taxonomy" id="1798507"/>
    <lineage>
        <taxon>Bacteria</taxon>
        <taxon>Candidatus Kaiseribacteriota</taxon>
    </lineage>
</organism>
<evidence type="ECO:0000313" key="1">
    <source>
        <dbReference type="EMBL" id="OGG76162.1"/>
    </source>
</evidence>
<reference evidence="1 2" key="1">
    <citation type="journal article" date="2016" name="Nat. Commun.">
        <title>Thousands of microbial genomes shed light on interconnected biogeochemical processes in an aquifer system.</title>
        <authorList>
            <person name="Anantharaman K."/>
            <person name="Brown C.T."/>
            <person name="Hug L.A."/>
            <person name="Sharon I."/>
            <person name="Castelle C.J."/>
            <person name="Probst A.J."/>
            <person name="Thomas B.C."/>
            <person name="Singh A."/>
            <person name="Wilkins M.J."/>
            <person name="Karaoz U."/>
            <person name="Brodie E.L."/>
            <person name="Williams K.H."/>
            <person name="Hubbard S.S."/>
            <person name="Banfield J.F."/>
        </authorList>
    </citation>
    <scope>NUCLEOTIDE SEQUENCE [LARGE SCALE GENOMIC DNA]</scope>
</reference>
<dbReference type="AlphaFoldDB" id="A0A1F6ERT9"/>
<dbReference type="EMBL" id="MFLU01000002">
    <property type="protein sequence ID" value="OGG76162.1"/>
    <property type="molecule type" value="Genomic_DNA"/>
</dbReference>
<name>A0A1F6ERT9_9BACT</name>